<sequence>MKRTDKLLQQAKFSKRYQGYHYLLLCVELAAEDESRLCSLIKQIYQPVADQYQLTYQDIERNIRTARDYAWQNGGKEFIEKISSGKFYEPPTVGELIEILAGYLNEDN</sequence>
<dbReference type="GO" id="GO:0042173">
    <property type="term" value="P:regulation of sporulation resulting in formation of a cellular spore"/>
    <property type="evidence" value="ECO:0007669"/>
    <property type="project" value="InterPro"/>
</dbReference>
<keyword evidence="2" id="KW-0396">Initiation factor</keyword>
<dbReference type="EMBL" id="CP060635">
    <property type="protein sequence ID" value="QNM08057.1"/>
    <property type="molecule type" value="Genomic_DNA"/>
</dbReference>
<dbReference type="Proteomes" id="UP000515860">
    <property type="component" value="Chromosome"/>
</dbReference>
<protein>
    <submittedName>
        <fullName evidence="2">Sporulation initiation factor Spo0A C-terminal domain-containing protein</fullName>
    </submittedName>
</protein>
<dbReference type="GO" id="GO:0003743">
    <property type="term" value="F:translation initiation factor activity"/>
    <property type="evidence" value="ECO:0007669"/>
    <property type="project" value="UniProtKB-KW"/>
</dbReference>
<evidence type="ECO:0000259" key="1">
    <source>
        <dbReference type="Pfam" id="PF08769"/>
    </source>
</evidence>
<evidence type="ECO:0000313" key="2">
    <source>
        <dbReference type="EMBL" id="QNM08057.1"/>
    </source>
</evidence>
<dbReference type="GO" id="GO:0005737">
    <property type="term" value="C:cytoplasm"/>
    <property type="evidence" value="ECO:0007669"/>
    <property type="project" value="InterPro"/>
</dbReference>
<dbReference type="GO" id="GO:0003700">
    <property type="term" value="F:DNA-binding transcription factor activity"/>
    <property type="evidence" value="ECO:0007669"/>
    <property type="project" value="InterPro"/>
</dbReference>
<dbReference type="GO" id="GO:0005509">
    <property type="term" value="F:calcium ion binding"/>
    <property type="evidence" value="ECO:0007669"/>
    <property type="project" value="InterPro"/>
</dbReference>
<dbReference type="InterPro" id="IPR036388">
    <property type="entry name" value="WH-like_DNA-bd_sf"/>
</dbReference>
<dbReference type="RefSeq" id="WP_118647169.1">
    <property type="nucleotide sequence ID" value="NZ_CP060635.1"/>
</dbReference>
<gene>
    <name evidence="2" type="ORF">H9Q79_14355</name>
</gene>
<dbReference type="InterPro" id="IPR014879">
    <property type="entry name" value="Spo0A_C"/>
</dbReference>
<name>A0A7G9GB75_9FIRM</name>
<accession>A0A7G9GB75</accession>
<evidence type="ECO:0000313" key="3">
    <source>
        <dbReference type="Proteomes" id="UP000515860"/>
    </source>
</evidence>
<dbReference type="GO" id="GO:0003677">
    <property type="term" value="F:DNA binding"/>
    <property type="evidence" value="ECO:0007669"/>
    <property type="project" value="InterPro"/>
</dbReference>
<keyword evidence="2" id="KW-0648">Protein biosynthesis</keyword>
<organism evidence="2 3">
    <name type="scientific">Wansuia hejianensis</name>
    <dbReference type="NCBI Taxonomy" id="2763667"/>
    <lineage>
        <taxon>Bacteria</taxon>
        <taxon>Bacillati</taxon>
        <taxon>Bacillota</taxon>
        <taxon>Clostridia</taxon>
        <taxon>Lachnospirales</taxon>
        <taxon>Lachnospiraceae</taxon>
        <taxon>Wansuia</taxon>
    </lineage>
</organism>
<reference evidence="2 3" key="1">
    <citation type="submission" date="2020-08" db="EMBL/GenBank/DDBJ databases">
        <authorList>
            <person name="Liu C."/>
            <person name="Sun Q."/>
        </authorList>
    </citation>
    <scope>NUCLEOTIDE SEQUENCE [LARGE SCALE GENOMIC DNA]</scope>
    <source>
        <strain evidence="2 3">NSJ-29</strain>
    </source>
</reference>
<dbReference type="KEGG" id="whj:H9Q79_14355"/>
<dbReference type="SUPFAM" id="SSF46894">
    <property type="entry name" value="C-terminal effector domain of the bipartite response regulators"/>
    <property type="match status" value="1"/>
</dbReference>
<keyword evidence="3" id="KW-1185">Reference proteome</keyword>
<proteinExistence type="predicted"/>
<dbReference type="Pfam" id="PF08769">
    <property type="entry name" value="Spo0A_C"/>
    <property type="match status" value="1"/>
</dbReference>
<feature type="domain" description="Sporulation initiation factor Spo0A C-terminal" evidence="1">
    <location>
        <begin position="6"/>
        <end position="103"/>
    </location>
</feature>
<dbReference type="Gene3D" id="1.10.10.10">
    <property type="entry name" value="Winged helix-like DNA-binding domain superfamily/Winged helix DNA-binding domain"/>
    <property type="match status" value="1"/>
</dbReference>
<dbReference type="AlphaFoldDB" id="A0A7G9GB75"/>
<dbReference type="InterPro" id="IPR016032">
    <property type="entry name" value="Sig_transdc_resp-reg_C-effctor"/>
</dbReference>